<evidence type="ECO:0000259" key="5">
    <source>
        <dbReference type="PROSITE" id="PS51034"/>
    </source>
</evidence>
<name>A0AA88N8X0_CHASR</name>
<dbReference type="SMART" id="SM00241">
    <property type="entry name" value="ZP"/>
    <property type="match status" value="1"/>
</dbReference>
<dbReference type="InterPro" id="IPR042235">
    <property type="entry name" value="ZP-C_dom"/>
</dbReference>
<dbReference type="AlphaFoldDB" id="A0AA88N8X0"/>
<accession>A0AA88N8X0</accession>
<feature type="domain" description="ZP" evidence="5">
    <location>
        <begin position="29"/>
        <end position="281"/>
    </location>
</feature>
<keyword evidence="7" id="KW-1185">Reference proteome</keyword>
<dbReference type="Pfam" id="PF00100">
    <property type="entry name" value="Zona_pellucida"/>
    <property type="match status" value="1"/>
</dbReference>
<evidence type="ECO:0000256" key="4">
    <source>
        <dbReference type="SAM" id="Phobius"/>
    </source>
</evidence>
<dbReference type="Proteomes" id="UP001187415">
    <property type="component" value="Unassembled WGS sequence"/>
</dbReference>
<keyword evidence="4" id="KW-0472">Membrane</keyword>
<dbReference type="PANTHER" id="PTHR14002:SF59">
    <property type="entry name" value="CUB AND ZONA PELLUCIDA-LIKE DOMAIN-CONTAINING PROTEIN 1-RELATED"/>
    <property type="match status" value="1"/>
</dbReference>
<keyword evidence="4" id="KW-0812">Transmembrane</keyword>
<evidence type="ECO:0000256" key="3">
    <source>
        <dbReference type="ARBA" id="ARBA00023180"/>
    </source>
</evidence>
<feature type="transmembrane region" description="Helical" evidence="4">
    <location>
        <begin position="322"/>
        <end position="341"/>
    </location>
</feature>
<keyword evidence="2" id="KW-1015">Disulfide bond</keyword>
<dbReference type="Gene3D" id="2.60.40.3210">
    <property type="entry name" value="Zona pellucida, ZP-N domain"/>
    <property type="match status" value="1"/>
</dbReference>
<evidence type="ECO:0000256" key="1">
    <source>
        <dbReference type="ARBA" id="ARBA00022729"/>
    </source>
</evidence>
<protein>
    <recommendedName>
        <fullName evidence="5">ZP domain-containing protein</fullName>
    </recommendedName>
</protein>
<dbReference type="InterPro" id="IPR055355">
    <property type="entry name" value="ZP-C"/>
</dbReference>
<dbReference type="PRINTS" id="PR00023">
    <property type="entry name" value="ZPELLUCIDA"/>
</dbReference>
<dbReference type="InterPro" id="IPR048290">
    <property type="entry name" value="ZP_chr"/>
</dbReference>
<keyword evidence="4" id="KW-1133">Transmembrane helix</keyword>
<dbReference type="EMBL" id="JAUPFM010000004">
    <property type="protein sequence ID" value="KAK2854257.1"/>
    <property type="molecule type" value="Genomic_DNA"/>
</dbReference>
<evidence type="ECO:0000256" key="2">
    <source>
        <dbReference type="ARBA" id="ARBA00023157"/>
    </source>
</evidence>
<dbReference type="PROSITE" id="PS51034">
    <property type="entry name" value="ZP_2"/>
    <property type="match status" value="1"/>
</dbReference>
<dbReference type="InterPro" id="IPR001507">
    <property type="entry name" value="ZP_dom"/>
</dbReference>
<organism evidence="6 7">
    <name type="scientific">Channa striata</name>
    <name type="common">Snakehead murrel</name>
    <name type="synonym">Ophicephalus striatus</name>
    <dbReference type="NCBI Taxonomy" id="64152"/>
    <lineage>
        <taxon>Eukaryota</taxon>
        <taxon>Metazoa</taxon>
        <taxon>Chordata</taxon>
        <taxon>Craniata</taxon>
        <taxon>Vertebrata</taxon>
        <taxon>Euteleostomi</taxon>
        <taxon>Actinopterygii</taxon>
        <taxon>Neopterygii</taxon>
        <taxon>Teleostei</taxon>
        <taxon>Neoteleostei</taxon>
        <taxon>Acanthomorphata</taxon>
        <taxon>Anabantaria</taxon>
        <taxon>Anabantiformes</taxon>
        <taxon>Channoidei</taxon>
        <taxon>Channidae</taxon>
        <taxon>Channa</taxon>
    </lineage>
</organism>
<dbReference type="Pfam" id="PF23344">
    <property type="entry name" value="ZP-N"/>
    <property type="match status" value="1"/>
</dbReference>
<dbReference type="Gene3D" id="2.60.40.4100">
    <property type="entry name" value="Zona pellucida, ZP-C domain"/>
    <property type="match status" value="1"/>
</dbReference>
<reference evidence="6" key="1">
    <citation type="submission" date="2023-07" db="EMBL/GenBank/DDBJ databases">
        <title>Chromosome-level Genome Assembly of Striped Snakehead (Channa striata).</title>
        <authorList>
            <person name="Liu H."/>
        </authorList>
    </citation>
    <scope>NUCLEOTIDE SEQUENCE</scope>
    <source>
        <strain evidence="6">Gz</strain>
        <tissue evidence="6">Muscle</tissue>
    </source>
</reference>
<sequence>MYASCYDEEAEVDGTYSLRHTNEVKANVICTESTMTVEVDRSLLSGLREDHLQLSDSANAVCSLRKHSNRTHVIAVIPLNACGTEIEEDDKNLIFKNEITSTDSRRPGLITRKHKMEVKFSCQYSKKGIKTLEFTPHRRNVTVNEIGLGTFTYQFEFFPDDRFQMRFDPNSYPLKYDLGARIYMQIKATSSLNNVELFVESCTAAPYDTPNPDQTYSIITNGCKVDSTVKTYSPAHAKQFQFSMEAFKFIGLHDQVYITCAVLMCKTGNPYTRCSQGCISSGDRRRRREAVIQTANHFVSQGPLRLRGSADNIRGMMINLNVVFITGCLLAAVGTVCAVAIHRAKMSKGKYQHLPAFES</sequence>
<dbReference type="InterPro" id="IPR055356">
    <property type="entry name" value="ZP-N"/>
</dbReference>
<dbReference type="PANTHER" id="PTHR14002">
    <property type="entry name" value="ENDOGLIN/TGF-BETA RECEPTOR TYPE III"/>
    <property type="match status" value="1"/>
</dbReference>
<keyword evidence="3" id="KW-0325">Glycoprotein</keyword>
<evidence type="ECO:0000313" key="7">
    <source>
        <dbReference type="Proteomes" id="UP001187415"/>
    </source>
</evidence>
<proteinExistence type="predicted"/>
<keyword evidence="1" id="KW-0732">Signal</keyword>
<gene>
    <name evidence="6" type="ORF">Q5P01_006918</name>
</gene>
<evidence type="ECO:0000313" key="6">
    <source>
        <dbReference type="EMBL" id="KAK2854257.1"/>
    </source>
</evidence>
<comment type="caution">
    <text evidence="6">The sequence shown here is derived from an EMBL/GenBank/DDBJ whole genome shotgun (WGS) entry which is preliminary data.</text>
</comment>